<accession>A0ACB5SWE7</accession>
<protein>
    <submittedName>
        <fullName evidence="1">Unnamed protein product</fullName>
    </submittedName>
</protein>
<evidence type="ECO:0000313" key="2">
    <source>
        <dbReference type="Proteomes" id="UP001165064"/>
    </source>
</evidence>
<sequence length="257" mass="30201">MEFIWSPPDTMRNSARLEYVSSSGLDKAQRIDLNHLTSLLLQKPGNRGLYRDDGVSVDEKNNGDVYYGSCRVLQESLGDLKNMVIATTYKTSRMYFGNKFDETLNIKGDDEVVLKIFDCLFIGRCPEKKYRCRRPKYQEQDLLEKRKNIPNEVAVYKHIWNHNAKYKDSVPEILKNVSTFPNSSIMVRFQNQISQVLMLCLRNVEWEDEEDRAKVDKEVETLARIGVRYWSDPFWNFLYDPNTEKVYIMDFECATIE</sequence>
<dbReference type="EMBL" id="BSXS01001135">
    <property type="protein sequence ID" value="GME75188.1"/>
    <property type="molecule type" value="Genomic_DNA"/>
</dbReference>
<keyword evidence="2" id="KW-1185">Reference proteome</keyword>
<proteinExistence type="predicted"/>
<reference evidence="1" key="1">
    <citation type="submission" date="2023-04" db="EMBL/GenBank/DDBJ databases">
        <title>Ambrosiozyma monospora NBRC 10751.</title>
        <authorList>
            <person name="Ichikawa N."/>
            <person name="Sato H."/>
            <person name="Tonouchi N."/>
        </authorList>
    </citation>
    <scope>NUCLEOTIDE SEQUENCE</scope>
    <source>
        <strain evidence="1">NBRC 10751</strain>
    </source>
</reference>
<name>A0ACB5SWE7_AMBMO</name>
<gene>
    <name evidence="1" type="ORF">Amon02_000205800</name>
</gene>
<dbReference type="Proteomes" id="UP001165064">
    <property type="component" value="Unassembled WGS sequence"/>
</dbReference>
<comment type="caution">
    <text evidence="1">The sequence shown here is derived from an EMBL/GenBank/DDBJ whole genome shotgun (WGS) entry which is preliminary data.</text>
</comment>
<organism evidence="1 2">
    <name type="scientific">Ambrosiozyma monospora</name>
    <name type="common">Yeast</name>
    <name type="synonym">Endomycopsis monosporus</name>
    <dbReference type="NCBI Taxonomy" id="43982"/>
    <lineage>
        <taxon>Eukaryota</taxon>
        <taxon>Fungi</taxon>
        <taxon>Dikarya</taxon>
        <taxon>Ascomycota</taxon>
        <taxon>Saccharomycotina</taxon>
        <taxon>Pichiomycetes</taxon>
        <taxon>Pichiales</taxon>
        <taxon>Pichiaceae</taxon>
        <taxon>Ambrosiozyma</taxon>
    </lineage>
</organism>
<evidence type="ECO:0000313" key="1">
    <source>
        <dbReference type="EMBL" id="GME75188.1"/>
    </source>
</evidence>